<feature type="domain" description="HTH araC/xylS-type" evidence="4">
    <location>
        <begin position="198"/>
        <end position="299"/>
    </location>
</feature>
<comment type="caution">
    <text evidence="5">The sequence shown here is derived from an EMBL/GenBank/DDBJ whole genome shotgun (WGS) entry which is preliminary data.</text>
</comment>
<dbReference type="InterPro" id="IPR020449">
    <property type="entry name" value="Tscrpt_reg_AraC-type_HTH"/>
</dbReference>
<evidence type="ECO:0000256" key="1">
    <source>
        <dbReference type="ARBA" id="ARBA00023015"/>
    </source>
</evidence>
<dbReference type="Gene3D" id="1.10.10.60">
    <property type="entry name" value="Homeodomain-like"/>
    <property type="match status" value="1"/>
</dbReference>
<dbReference type="SMART" id="SM00342">
    <property type="entry name" value="HTH_ARAC"/>
    <property type="match status" value="1"/>
</dbReference>
<dbReference type="EMBL" id="JBELQB010000003">
    <property type="protein sequence ID" value="MFL9836716.1"/>
    <property type="molecule type" value="Genomic_DNA"/>
</dbReference>
<protein>
    <submittedName>
        <fullName evidence="5">Helix-turn-helix transcriptional regulator</fullName>
    </submittedName>
</protein>
<evidence type="ECO:0000256" key="2">
    <source>
        <dbReference type="ARBA" id="ARBA00023125"/>
    </source>
</evidence>
<dbReference type="PANTHER" id="PTHR43280">
    <property type="entry name" value="ARAC-FAMILY TRANSCRIPTIONAL REGULATOR"/>
    <property type="match status" value="1"/>
</dbReference>
<proteinExistence type="predicted"/>
<keyword evidence="3" id="KW-0804">Transcription</keyword>
<sequence length="304" mass="34694">MSQAYVVISSIADVHRFYNCGKPKHPLITVVDLASVTPNRDAHAVFYRSDLYVIMCKQFEGTLKYGRSYYDFEEGSLMFTAPGQVVLSDPELKVTEGWGLFFHPDLLAGTPLGSSIHDYTFFQYDSNEALHVSEEENAILLDCLAKIQRECNQNIDRLTATLIADNLQLLLNYCMRYYKRQFYTREKTSNDVVKSFEGLLLSYFSGEALRESGIPDVKYFASQLHLSPNYLSDLLSRFTGKTTQEHIHLQLTEKAKVLLAGSDRTVGEIAFLLGFEHLSHFSKFFKNRTGLSPKDHRLRIRTGK</sequence>
<keyword evidence="6" id="KW-1185">Reference proteome</keyword>
<dbReference type="InterPro" id="IPR009057">
    <property type="entry name" value="Homeodomain-like_sf"/>
</dbReference>
<keyword evidence="1" id="KW-0805">Transcription regulation</keyword>
<evidence type="ECO:0000256" key="3">
    <source>
        <dbReference type="ARBA" id="ARBA00023163"/>
    </source>
</evidence>
<accession>A0ABW8YBP3</accession>
<evidence type="ECO:0000313" key="6">
    <source>
        <dbReference type="Proteomes" id="UP001629059"/>
    </source>
</evidence>
<organism evidence="5 6">
    <name type="scientific">Flavobacterium rhizophilum</name>
    <dbReference type="NCBI Taxonomy" id="3163296"/>
    <lineage>
        <taxon>Bacteria</taxon>
        <taxon>Pseudomonadati</taxon>
        <taxon>Bacteroidota</taxon>
        <taxon>Flavobacteriia</taxon>
        <taxon>Flavobacteriales</taxon>
        <taxon>Flavobacteriaceae</taxon>
        <taxon>Flavobacterium</taxon>
    </lineage>
</organism>
<dbReference type="PROSITE" id="PS01124">
    <property type="entry name" value="HTH_ARAC_FAMILY_2"/>
    <property type="match status" value="1"/>
</dbReference>
<dbReference type="Pfam" id="PF12833">
    <property type="entry name" value="HTH_18"/>
    <property type="match status" value="1"/>
</dbReference>
<dbReference type="RefSeq" id="WP_408073745.1">
    <property type="nucleotide sequence ID" value="NZ_JBELQB010000003.1"/>
</dbReference>
<evidence type="ECO:0000313" key="5">
    <source>
        <dbReference type="EMBL" id="MFL9836716.1"/>
    </source>
</evidence>
<dbReference type="Proteomes" id="UP001629059">
    <property type="component" value="Unassembled WGS sequence"/>
</dbReference>
<evidence type="ECO:0000259" key="4">
    <source>
        <dbReference type="PROSITE" id="PS01124"/>
    </source>
</evidence>
<reference evidence="5 6" key="1">
    <citation type="submission" date="2024-06" db="EMBL/GenBank/DDBJ databases">
        <authorList>
            <person name="Kaempfer P."/>
            <person name="Viver T."/>
        </authorList>
    </citation>
    <scope>NUCLEOTIDE SEQUENCE [LARGE SCALE GENOMIC DNA]</scope>
    <source>
        <strain evidence="5 6">ST-75</strain>
    </source>
</reference>
<dbReference type="PRINTS" id="PR00032">
    <property type="entry name" value="HTHARAC"/>
</dbReference>
<name>A0ABW8YBP3_9FLAO</name>
<dbReference type="SUPFAM" id="SSF46689">
    <property type="entry name" value="Homeodomain-like"/>
    <property type="match status" value="1"/>
</dbReference>
<dbReference type="PANTHER" id="PTHR43280:SF32">
    <property type="entry name" value="TRANSCRIPTIONAL REGULATORY PROTEIN"/>
    <property type="match status" value="1"/>
</dbReference>
<gene>
    <name evidence="5" type="ORF">ABS768_04350</name>
</gene>
<keyword evidence="2" id="KW-0238">DNA-binding</keyword>
<dbReference type="InterPro" id="IPR018060">
    <property type="entry name" value="HTH_AraC"/>
</dbReference>